<organism evidence="1 2">
    <name type="scientific">Nicotiana tabacum</name>
    <name type="common">Common tobacco</name>
    <dbReference type="NCBI Taxonomy" id="4097"/>
    <lineage>
        <taxon>Eukaryota</taxon>
        <taxon>Viridiplantae</taxon>
        <taxon>Streptophyta</taxon>
        <taxon>Embryophyta</taxon>
        <taxon>Tracheophyta</taxon>
        <taxon>Spermatophyta</taxon>
        <taxon>Magnoliopsida</taxon>
        <taxon>eudicotyledons</taxon>
        <taxon>Gunneridae</taxon>
        <taxon>Pentapetalae</taxon>
        <taxon>asterids</taxon>
        <taxon>lamiids</taxon>
        <taxon>Solanales</taxon>
        <taxon>Solanaceae</taxon>
        <taxon>Nicotianoideae</taxon>
        <taxon>Nicotianeae</taxon>
        <taxon>Nicotiana</taxon>
    </lineage>
</organism>
<sequence length="228" mass="25953">MNTTTHSTVKKIQGRRKIAIKRIDNLNSRHATFSKRRLGLFKKASELCILSGAEIVILVQSLKRQRLFAFGHPNVDAVIDRYLIGKSSSSSTADQYNVQQNNQYYSQICRELEADKKKKEIIENSKIVNNNEGFWWNEPIDDMGIEELEEFMAALEELKKKVTMRADELSMITGSSVLPTTSTINNNIARFGAEDQFLNQAAIDYCSSIVPYQFNYPGDGQFLSGYYD</sequence>
<evidence type="ECO:0000313" key="2">
    <source>
        <dbReference type="RefSeq" id="XP_075091470.1"/>
    </source>
</evidence>
<name>A0AC58T2M2_TOBAC</name>
<protein>
    <submittedName>
        <fullName evidence="2">Agamous-like MADS-box protein AGL62</fullName>
    </submittedName>
</protein>
<reference evidence="2" key="2">
    <citation type="submission" date="2025-08" db="UniProtKB">
        <authorList>
            <consortium name="RefSeq"/>
        </authorList>
    </citation>
    <scope>IDENTIFICATION</scope>
    <source>
        <tissue evidence="2">Leaf</tissue>
    </source>
</reference>
<proteinExistence type="predicted"/>
<reference evidence="1" key="1">
    <citation type="journal article" date="2014" name="Nat. Commun.">
        <title>The tobacco genome sequence and its comparison with those of tomato and potato.</title>
        <authorList>
            <person name="Sierro N."/>
            <person name="Battey J.N."/>
            <person name="Ouadi S."/>
            <person name="Bakaher N."/>
            <person name="Bovet L."/>
            <person name="Willig A."/>
            <person name="Goepfert S."/>
            <person name="Peitsch M.C."/>
            <person name="Ivanov N.V."/>
        </authorList>
    </citation>
    <scope>NUCLEOTIDE SEQUENCE [LARGE SCALE GENOMIC DNA]</scope>
</reference>
<dbReference type="Proteomes" id="UP000790787">
    <property type="component" value="Chromosome 17"/>
</dbReference>
<gene>
    <name evidence="2" type="primary">LOC142171683</name>
</gene>
<accession>A0AC58T2M2</accession>
<dbReference type="RefSeq" id="XP_075091470.1">
    <property type="nucleotide sequence ID" value="XM_075235369.1"/>
</dbReference>
<keyword evidence="1" id="KW-1185">Reference proteome</keyword>
<evidence type="ECO:0000313" key="1">
    <source>
        <dbReference type="Proteomes" id="UP000790787"/>
    </source>
</evidence>